<keyword evidence="2" id="KW-1185">Reference proteome</keyword>
<gene>
    <name evidence="1" type="ORF">L2E82_45787</name>
</gene>
<sequence length="81" mass="8828">MSFGGAEMKGRQGEKEMTESTQPPGTGEDGADVTSLVVIRTSVDASKTVTIADTYCKSFLKASDNQEVYRRIEIHSVERKA</sequence>
<protein>
    <submittedName>
        <fullName evidence="1">Uncharacterized protein</fullName>
    </submittedName>
</protein>
<organism evidence="1 2">
    <name type="scientific">Cichorium intybus</name>
    <name type="common">Chicory</name>
    <dbReference type="NCBI Taxonomy" id="13427"/>
    <lineage>
        <taxon>Eukaryota</taxon>
        <taxon>Viridiplantae</taxon>
        <taxon>Streptophyta</taxon>
        <taxon>Embryophyta</taxon>
        <taxon>Tracheophyta</taxon>
        <taxon>Spermatophyta</taxon>
        <taxon>Magnoliopsida</taxon>
        <taxon>eudicotyledons</taxon>
        <taxon>Gunneridae</taxon>
        <taxon>Pentapetalae</taxon>
        <taxon>asterids</taxon>
        <taxon>campanulids</taxon>
        <taxon>Asterales</taxon>
        <taxon>Asteraceae</taxon>
        <taxon>Cichorioideae</taxon>
        <taxon>Cichorieae</taxon>
        <taxon>Cichoriinae</taxon>
        <taxon>Cichorium</taxon>
    </lineage>
</organism>
<comment type="caution">
    <text evidence="1">The sequence shown here is derived from an EMBL/GenBank/DDBJ whole genome shotgun (WGS) entry which is preliminary data.</text>
</comment>
<dbReference type="Proteomes" id="UP001055811">
    <property type="component" value="Linkage Group LG08"/>
</dbReference>
<proteinExistence type="predicted"/>
<name>A0ACB8ZUA1_CICIN</name>
<accession>A0ACB8ZUA1</accession>
<reference evidence="2" key="1">
    <citation type="journal article" date="2022" name="Mol. Ecol. Resour.">
        <title>The genomes of chicory, endive, great burdock and yacon provide insights into Asteraceae palaeo-polyploidization history and plant inulin production.</title>
        <authorList>
            <person name="Fan W."/>
            <person name="Wang S."/>
            <person name="Wang H."/>
            <person name="Wang A."/>
            <person name="Jiang F."/>
            <person name="Liu H."/>
            <person name="Zhao H."/>
            <person name="Xu D."/>
            <person name="Zhang Y."/>
        </authorList>
    </citation>
    <scope>NUCLEOTIDE SEQUENCE [LARGE SCALE GENOMIC DNA]</scope>
    <source>
        <strain evidence="2">cv. Punajuju</strain>
    </source>
</reference>
<reference evidence="1 2" key="2">
    <citation type="journal article" date="2022" name="Mol. Ecol. Resour.">
        <title>The genomes of chicory, endive, great burdock and yacon provide insights into Asteraceae paleo-polyploidization history and plant inulin production.</title>
        <authorList>
            <person name="Fan W."/>
            <person name="Wang S."/>
            <person name="Wang H."/>
            <person name="Wang A."/>
            <person name="Jiang F."/>
            <person name="Liu H."/>
            <person name="Zhao H."/>
            <person name="Xu D."/>
            <person name="Zhang Y."/>
        </authorList>
    </citation>
    <scope>NUCLEOTIDE SEQUENCE [LARGE SCALE GENOMIC DNA]</scope>
    <source>
        <strain evidence="2">cv. Punajuju</strain>
        <tissue evidence="1">Leaves</tissue>
    </source>
</reference>
<evidence type="ECO:0000313" key="2">
    <source>
        <dbReference type="Proteomes" id="UP001055811"/>
    </source>
</evidence>
<dbReference type="EMBL" id="CM042016">
    <property type="protein sequence ID" value="KAI3701142.1"/>
    <property type="molecule type" value="Genomic_DNA"/>
</dbReference>
<evidence type="ECO:0000313" key="1">
    <source>
        <dbReference type="EMBL" id="KAI3701142.1"/>
    </source>
</evidence>